<evidence type="ECO:0000256" key="1">
    <source>
        <dbReference type="SAM" id="MobiDB-lite"/>
    </source>
</evidence>
<feature type="compositionally biased region" description="Low complexity" evidence="1">
    <location>
        <begin position="167"/>
        <end position="181"/>
    </location>
</feature>
<proteinExistence type="predicted"/>
<dbReference type="PROSITE" id="PS50141">
    <property type="entry name" value="A_DEAMIN_EDITASE"/>
    <property type="match status" value="1"/>
</dbReference>
<feature type="domain" description="A to I editase" evidence="2">
    <location>
        <begin position="54"/>
        <end position="363"/>
    </location>
</feature>
<dbReference type="InterPro" id="IPR042935">
    <property type="entry name" value="Tad1"/>
</dbReference>
<dbReference type="Proteomes" id="UP001309876">
    <property type="component" value="Unassembled WGS sequence"/>
</dbReference>
<dbReference type="EMBL" id="JAVRRJ010000002">
    <property type="protein sequence ID" value="KAK5088966.1"/>
    <property type="molecule type" value="Genomic_DNA"/>
</dbReference>
<evidence type="ECO:0000259" key="2">
    <source>
        <dbReference type="PROSITE" id="PS50141"/>
    </source>
</evidence>
<reference evidence="3 4" key="1">
    <citation type="submission" date="2023-08" db="EMBL/GenBank/DDBJ databases">
        <title>Black Yeasts Isolated from many extreme environments.</title>
        <authorList>
            <person name="Coleine C."/>
            <person name="Stajich J.E."/>
            <person name="Selbmann L."/>
        </authorList>
    </citation>
    <scope>NUCLEOTIDE SEQUENCE [LARGE SCALE GENOMIC DNA]</scope>
    <source>
        <strain evidence="3 4">CCFEE 5910</strain>
    </source>
</reference>
<dbReference type="InterPro" id="IPR002466">
    <property type="entry name" value="A_deamin"/>
</dbReference>
<evidence type="ECO:0000313" key="4">
    <source>
        <dbReference type="Proteomes" id="UP001309876"/>
    </source>
</evidence>
<sequence>MALDIFDALPQKCKPRRLASGQREWTPLSAVAVSRPLRLEDDSPEQQQQLKVVSLATGTKSLSVSALSKCKGLVLHDCHAEILAFRGLNHWLLCEIERILQNEGFISEWIETVASNGTGEISPPFRLCRGVEIALFSTEAPCGDASMELLMASAQASGADVRPWPTSSSASHDASSENSSALPPGRGYFSNLGVLRRKPARADAEVSMSRSCTDKIMLRQFASLLQFPVDLFVQPSKEAFLSRLVLYEDQYNEFGYKRAFSADGRLRDVVAEVQREDEGNVVFFEVERLTPEFRRFEFEKSMSLETVAARSRVTNISTIWIADGNGLGGQDTVEVLVNGVKQGYKQFDQKVGKGSVLCRFKIVQKALGIAEALRGKGMVPESTGETGKVMYSELKATPSRSRKKIVKDFVLDRLGGWPKKQFEDDFQF</sequence>
<evidence type="ECO:0000313" key="3">
    <source>
        <dbReference type="EMBL" id="KAK5088966.1"/>
    </source>
</evidence>
<dbReference type="GO" id="GO:0043829">
    <property type="term" value="F:tRNA-specific adenosine-37 deaminase activity"/>
    <property type="evidence" value="ECO:0007669"/>
    <property type="project" value="TreeGrafter"/>
</dbReference>
<feature type="region of interest" description="Disordered" evidence="1">
    <location>
        <begin position="161"/>
        <end position="183"/>
    </location>
</feature>
<accession>A0AAN7YIQ4</accession>
<protein>
    <recommendedName>
        <fullName evidence="2">A to I editase domain-containing protein</fullName>
    </recommendedName>
</protein>
<dbReference type="Pfam" id="PF02137">
    <property type="entry name" value="A_deamin"/>
    <property type="match status" value="1"/>
</dbReference>
<gene>
    <name evidence="3" type="ORF">LTR05_003190</name>
</gene>
<comment type="caution">
    <text evidence="3">The sequence shown here is derived from an EMBL/GenBank/DDBJ whole genome shotgun (WGS) entry which is preliminary data.</text>
</comment>
<dbReference type="PANTHER" id="PTHR47803:SF1">
    <property type="entry name" value="TRNA-SPECIFIC ADENOSINE DEAMINASE 1"/>
    <property type="match status" value="1"/>
</dbReference>
<dbReference type="PANTHER" id="PTHR47803">
    <property type="entry name" value="TRNA-SPECIFIC ADENOSINE DEAMINASE 1"/>
    <property type="match status" value="1"/>
</dbReference>
<keyword evidence="4" id="KW-1185">Reference proteome</keyword>
<dbReference type="GO" id="GO:0003723">
    <property type="term" value="F:RNA binding"/>
    <property type="evidence" value="ECO:0007669"/>
    <property type="project" value="InterPro"/>
</dbReference>
<dbReference type="AlphaFoldDB" id="A0AAN7YIQ4"/>
<organism evidence="3 4">
    <name type="scientific">Lithohypha guttulata</name>
    <dbReference type="NCBI Taxonomy" id="1690604"/>
    <lineage>
        <taxon>Eukaryota</taxon>
        <taxon>Fungi</taxon>
        <taxon>Dikarya</taxon>
        <taxon>Ascomycota</taxon>
        <taxon>Pezizomycotina</taxon>
        <taxon>Eurotiomycetes</taxon>
        <taxon>Chaetothyriomycetidae</taxon>
        <taxon>Chaetothyriales</taxon>
        <taxon>Trichomeriaceae</taxon>
        <taxon>Lithohypha</taxon>
    </lineage>
</organism>
<dbReference type="SMART" id="SM00552">
    <property type="entry name" value="ADEAMc"/>
    <property type="match status" value="1"/>
</dbReference>
<name>A0AAN7YIQ4_9EURO</name>
<dbReference type="GO" id="GO:0002100">
    <property type="term" value="P:tRNA wobble adenosine to inosine editing"/>
    <property type="evidence" value="ECO:0007669"/>
    <property type="project" value="InterPro"/>
</dbReference>